<feature type="domain" description="SF4 helicase" evidence="14">
    <location>
        <begin position="179"/>
        <end position="447"/>
    </location>
</feature>
<dbReference type="STRING" id="351605.Gura_0928"/>
<dbReference type="SUPFAM" id="SSF52540">
    <property type="entry name" value="P-loop containing nucleoside triphosphate hydrolases"/>
    <property type="match status" value="1"/>
</dbReference>
<dbReference type="Pfam" id="PF00772">
    <property type="entry name" value="DnaB"/>
    <property type="match status" value="1"/>
</dbReference>
<dbReference type="GO" id="GO:0043139">
    <property type="term" value="F:5'-3' DNA helicase activity"/>
    <property type="evidence" value="ECO:0007669"/>
    <property type="project" value="UniProtKB-EC"/>
</dbReference>
<dbReference type="HOGENOM" id="CLU_005373_0_0_7"/>
<evidence type="ECO:0000256" key="5">
    <source>
        <dbReference type="ARBA" id="ARBA00022801"/>
    </source>
</evidence>
<dbReference type="Pfam" id="PF03796">
    <property type="entry name" value="DnaB_C"/>
    <property type="match status" value="1"/>
</dbReference>
<keyword evidence="16" id="KW-1185">Reference proteome</keyword>
<keyword evidence="5 13" id="KW-0378">Hydrolase</keyword>
<dbReference type="GO" id="GO:0005829">
    <property type="term" value="C:cytosol"/>
    <property type="evidence" value="ECO:0007669"/>
    <property type="project" value="TreeGrafter"/>
</dbReference>
<dbReference type="EC" id="5.6.2.3" evidence="12 13"/>
<dbReference type="CDD" id="cd00984">
    <property type="entry name" value="DnaB_C"/>
    <property type="match status" value="1"/>
</dbReference>
<dbReference type="PROSITE" id="PS51199">
    <property type="entry name" value="SF4_HELICASE"/>
    <property type="match status" value="1"/>
</dbReference>
<evidence type="ECO:0000256" key="9">
    <source>
        <dbReference type="ARBA" id="ARBA00023235"/>
    </source>
</evidence>
<evidence type="ECO:0000313" key="15">
    <source>
        <dbReference type="EMBL" id="ABQ25134.1"/>
    </source>
</evidence>
<keyword evidence="4 13" id="KW-0547">Nucleotide-binding</keyword>
<evidence type="ECO:0000256" key="6">
    <source>
        <dbReference type="ARBA" id="ARBA00022806"/>
    </source>
</evidence>
<dbReference type="GO" id="GO:0005524">
    <property type="term" value="F:ATP binding"/>
    <property type="evidence" value="ECO:0007669"/>
    <property type="project" value="UniProtKB-UniRule"/>
</dbReference>
<evidence type="ECO:0000313" key="16">
    <source>
        <dbReference type="Proteomes" id="UP000006695"/>
    </source>
</evidence>
<dbReference type="GO" id="GO:1990077">
    <property type="term" value="C:primosome complex"/>
    <property type="evidence" value="ECO:0007669"/>
    <property type="project" value="UniProtKB-UniRule"/>
</dbReference>
<dbReference type="Proteomes" id="UP000006695">
    <property type="component" value="Chromosome"/>
</dbReference>
<dbReference type="FunFam" id="1.10.860.10:FF:000001">
    <property type="entry name" value="Replicative DNA helicase"/>
    <property type="match status" value="1"/>
</dbReference>
<evidence type="ECO:0000256" key="8">
    <source>
        <dbReference type="ARBA" id="ARBA00023125"/>
    </source>
</evidence>
<name>A5GBB6_GEOUR</name>
<dbReference type="GO" id="GO:0042802">
    <property type="term" value="F:identical protein binding"/>
    <property type="evidence" value="ECO:0007669"/>
    <property type="project" value="UniProtKB-ARBA"/>
</dbReference>
<reference evidence="15 16" key="1">
    <citation type="submission" date="2007-05" db="EMBL/GenBank/DDBJ databases">
        <title>Complete sequence of Geobacter uraniireducens Rf4.</title>
        <authorList>
            <consortium name="US DOE Joint Genome Institute"/>
            <person name="Copeland A."/>
            <person name="Lucas S."/>
            <person name="Lapidus A."/>
            <person name="Barry K."/>
            <person name="Detter J.C."/>
            <person name="Glavina del Rio T."/>
            <person name="Hammon N."/>
            <person name="Israni S."/>
            <person name="Dalin E."/>
            <person name="Tice H."/>
            <person name="Pitluck S."/>
            <person name="Chertkov O."/>
            <person name="Brettin T."/>
            <person name="Bruce D."/>
            <person name="Han C."/>
            <person name="Schmutz J."/>
            <person name="Larimer F."/>
            <person name="Land M."/>
            <person name="Hauser L."/>
            <person name="Kyrpides N."/>
            <person name="Mikhailova N."/>
            <person name="Shelobolina E."/>
            <person name="Aklujkar M."/>
            <person name="Lovley D."/>
            <person name="Richardson P."/>
        </authorList>
    </citation>
    <scope>NUCLEOTIDE SEQUENCE [LARGE SCALE GENOMIC DNA]</scope>
    <source>
        <strain evidence="15 16">Rf4</strain>
    </source>
</reference>
<dbReference type="InterPro" id="IPR007693">
    <property type="entry name" value="DNA_helicase_DnaB-like_N"/>
</dbReference>
<dbReference type="RefSeq" id="WP_011937858.1">
    <property type="nucleotide sequence ID" value="NC_009483.1"/>
</dbReference>
<sequence>MSSSDLRKLPPQSIEAEMSILGGILVDNEAINRALEIITPDDMYRETHRKIMRAMIELNTRNEPCDLITLTSILKKKGELEEVGGGAYLATLVDYVPMAANIVYYCKIVKEKGITRKLISAATEIVSQGFEDQVDVEELLDNAQKVIFEISENKLRPAFYPVGAILKDTIKNIELLYEKKEHVTGVPTGFIDLDEMTAGFQGGDLIIVAGRPSMGKTAFALNIGQNAAIHAGKPYPVAIFSLEMSKESLVTRLLCSEARIDASRLRTGHLIESDWEKLARGAGKLHEAKIFIDDTPAISVLEMRAKCRRMKAEHDIGMIIVDYLQLMRGGANPESRQQEISEISRSLKALAKELNVPVVALSQLNRGLESRTDKRPMMSDLRESGAIEQDADVIMFVYRAEVYDKENEELKGKAEIIIGKQRNGPIGIVDLVFRGEHTRFENLSKRDDH</sequence>
<dbReference type="InterPro" id="IPR036185">
    <property type="entry name" value="DNA_heli_DnaB-like_N_sf"/>
</dbReference>
<dbReference type="SMART" id="SM00382">
    <property type="entry name" value="AAA"/>
    <property type="match status" value="1"/>
</dbReference>
<evidence type="ECO:0000256" key="7">
    <source>
        <dbReference type="ARBA" id="ARBA00022840"/>
    </source>
</evidence>
<evidence type="ECO:0000256" key="12">
    <source>
        <dbReference type="NCBIfam" id="TIGR00665"/>
    </source>
</evidence>
<keyword evidence="2 13" id="KW-0639">Primosome</keyword>
<dbReference type="InterPro" id="IPR007692">
    <property type="entry name" value="DNA_helicase_DnaB"/>
</dbReference>
<evidence type="ECO:0000259" key="14">
    <source>
        <dbReference type="PROSITE" id="PS51199"/>
    </source>
</evidence>
<dbReference type="GO" id="GO:0016887">
    <property type="term" value="F:ATP hydrolysis activity"/>
    <property type="evidence" value="ECO:0007669"/>
    <property type="project" value="RHEA"/>
</dbReference>
<keyword evidence="8 13" id="KW-0238">DNA-binding</keyword>
<evidence type="ECO:0000256" key="13">
    <source>
        <dbReference type="RuleBase" id="RU362085"/>
    </source>
</evidence>
<accession>A5GBB6</accession>
<dbReference type="OrthoDB" id="9773982at2"/>
<dbReference type="KEGG" id="gur:Gura_0928"/>
<evidence type="ECO:0000256" key="3">
    <source>
        <dbReference type="ARBA" id="ARBA00022705"/>
    </source>
</evidence>
<dbReference type="NCBIfam" id="TIGR00665">
    <property type="entry name" value="DnaB"/>
    <property type="match status" value="1"/>
</dbReference>
<dbReference type="PANTHER" id="PTHR30153:SF2">
    <property type="entry name" value="REPLICATIVE DNA HELICASE"/>
    <property type="match status" value="1"/>
</dbReference>
<protein>
    <recommendedName>
        <fullName evidence="12 13">Replicative DNA helicase</fullName>
        <ecNumber evidence="12 13">5.6.2.3</ecNumber>
    </recommendedName>
</protein>
<dbReference type="InterPro" id="IPR007694">
    <property type="entry name" value="DNA_helicase_DnaB-like_C"/>
</dbReference>
<dbReference type="InterPro" id="IPR027417">
    <property type="entry name" value="P-loop_NTPase"/>
</dbReference>
<gene>
    <name evidence="15" type="ordered locus">Gura_0928</name>
</gene>
<comment type="catalytic activity">
    <reaction evidence="11 13">
        <text>ATP + H2O = ADP + phosphate + H(+)</text>
        <dbReference type="Rhea" id="RHEA:13065"/>
        <dbReference type="ChEBI" id="CHEBI:15377"/>
        <dbReference type="ChEBI" id="CHEBI:15378"/>
        <dbReference type="ChEBI" id="CHEBI:30616"/>
        <dbReference type="ChEBI" id="CHEBI:43474"/>
        <dbReference type="ChEBI" id="CHEBI:456216"/>
        <dbReference type="EC" id="5.6.2.3"/>
    </reaction>
</comment>
<dbReference type="InterPro" id="IPR016136">
    <property type="entry name" value="DNA_helicase_N/primase_C"/>
</dbReference>
<dbReference type="NCBIfam" id="NF004384">
    <property type="entry name" value="PRK05748.1"/>
    <property type="match status" value="1"/>
</dbReference>
<dbReference type="GO" id="GO:0003677">
    <property type="term" value="F:DNA binding"/>
    <property type="evidence" value="ECO:0007669"/>
    <property type="project" value="UniProtKB-UniRule"/>
</dbReference>
<dbReference type="Gene3D" id="1.10.860.10">
    <property type="entry name" value="DNAb Helicase, Chain A"/>
    <property type="match status" value="1"/>
</dbReference>
<dbReference type="EMBL" id="CP000698">
    <property type="protein sequence ID" value="ABQ25134.1"/>
    <property type="molecule type" value="Genomic_DNA"/>
</dbReference>
<evidence type="ECO:0000256" key="2">
    <source>
        <dbReference type="ARBA" id="ARBA00022515"/>
    </source>
</evidence>
<dbReference type="FunFam" id="3.40.50.300:FF:000076">
    <property type="entry name" value="Replicative DNA helicase"/>
    <property type="match status" value="1"/>
</dbReference>
<dbReference type="AlphaFoldDB" id="A5GBB6"/>
<dbReference type="GO" id="GO:0006269">
    <property type="term" value="P:DNA replication, synthesis of primer"/>
    <property type="evidence" value="ECO:0007669"/>
    <property type="project" value="UniProtKB-UniRule"/>
</dbReference>
<evidence type="ECO:0000256" key="4">
    <source>
        <dbReference type="ARBA" id="ARBA00022741"/>
    </source>
</evidence>
<comment type="similarity">
    <text evidence="1 13">Belongs to the helicase family. DnaB subfamily.</text>
</comment>
<proteinExistence type="inferred from homology"/>
<keyword evidence="3 13" id="KW-0235">DNA replication</keyword>
<dbReference type="Gene3D" id="3.40.50.300">
    <property type="entry name" value="P-loop containing nucleotide triphosphate hydrolases"/>
    <property type="match status" value="1"/>
</dbReference>
<comment type="function">
    <text evidence="10 13">The main replicative DNA helicase, it participates in initiation and elongation during chromosome replication. Travels ahead of the DNA replisome, separating dsDNA into templates for DNA synthesis. A processive ATP-dependent 5'-3' DNA helicase it has DNA-dependent ATPase activity.</text>
</comment>
<keyword evidence="6 13" id="KW-0347">Helicase</keyword>
<keyword evidence="9" id="KW-0413">Isomerase</keyword>
<keyword evidence="7 13" id="KW-0067">ATP-binding</keyword>
<organism evidence="15 16">
    <name type="scientific">Geotalea uraniireducens (strain Rf4)</name>
    <name type="common">Geobacter uraniireducens</name>
    <dbReference type="NCBI Taxonomy" id="351605"/>
    <lineage>
        <taxon>Bacteria</taxon>
        <taxon>Pseudomonadati</taxon>
        <taxon>Thermodesulfobacteriota</taxon>
        <taxon>Desulfuromonadia</taxon>
        <taxon>Geobacterales</taxon>
        <taxon>Geobacteraceae</taxon>
        <taxon>Geotalea</taxon>
    </lineage>
</organism>
<dbReference type="PANTHER" id="PTHR30153">
    <property type="entry name" value="REPLICATIVE DNA HELICASE DNAB"/>
    <property type="match status" value="1"/>
</dbReference>
<evidence type="ECO:0000256" key="11">
    <source>
        <dbReference type="ARBA" id="ARBA00048954"/>
    </source>
</evidence>
<evidence type="ECO:0000256" key="1">
    <source>
        <dbReference type="ARBA" id="ARBA00008428"/>
    </source>
</evidence>
<dbReference type="InterPro" id="IPR003593">
    <property type="entry name" value="AAA+_ATPase"/>
</dbReference>
<evidence type="ECO:0000256" key="10">
    <source>
        <dbReference type="ARBA" id="ARBA00044932"/>
    </source>
</evidence>
<dbReference type="SUPFAM" id="SSF48024">
    <property type="entry name" value="N-terminal domain of DnaB helicase"/>
    <property type="match status" value="1"/>
</dbReference>